<dbReference type="OrthoDB" id="5565101at2759"/>
<dbReference type="AlphaFoldDB" id="A0A2G5B991"/>
<evidence type="ECO:0000256" key="1">
    <source>
        <dbReference type="SAM" id="SignalP"/>
    </source>
</evidence>
<dbReference type="EMBL" id="KZ303506">
    <property type="protein sequence ID" value="PIA15578.1"/>
    <property type="molecule type" value="Genomic_DNA"/>
</dbReference>
<name>A0A2G5B991_COERN</name>
<gene>
    <name evidence="2" type="ORF">COEREDRAFT_87763</name>
</gene>
<evidence type="ECO:0000313" key="3">
    <source>
        <dbReference type="Proteomes" id="UP000242474"/>
    </source>
</evidence>
<evidence type="ECO:0000313" key="2">
    <source>
        <dbReference type="EMBL" id="PIA15578.1"/>
    </source>
</evidence>
<proteinExistence type="predicted"/>
<accession>A0A2G5B991</accession>
<keyword evidence="1" id="KW-0732">Signal</keyword>
<feature type="signal peptide" evidence="1">
    <location>
        <begin position="1"/>
        <end position="17"/>
    </location>
</feature>
<protein>
    <submittedName>
        <fullName evidence="2">Uncharacterized protein</fullName>
    </submittedName>
</protein>
<organism evidence="2 3">
    <name type="scientific">Coemansia reversa (strain ATCC 12441 / NRRL 1564)</name>
    <dbReference type="NCBI Taxonomy" id="763665"/>
    <lineage>
        <taxon>Eukaryota</taxon>
        <taxon>Fungi</taxon>
        <taxon>Fungi incertae sedis</taxon>
        <taxon>Zoopagomycota</taxon>
        <taxon>Kickxellomycotina</taxon>
        <taxon>Kickxellomycetes</taxon>
        <taxon>Kickxellales</taxon>
        <taxon>Kickxellaceae</taxon>
        <taxon>Coemansia</taxon>
    </lineage>
</organism>
<keyword evidence="3" id="KW-1185">Reference proteome</keyword>
<dbReference type="Proteomes" id="UP000242474">
    <property type="component" value="Unassembled WGS sequence"/>
</dbReference>
<feature type="chain" id="PRO_5013868739" evidence="1">
    <location>
        <begin position="18"/>
        <end position="151"/>
    </location>
</feature>
<sequence length="151" mass="17132">MYIAVLALSLMAPIVLANSIKYKATDYRNTLLSRIQWPWSSKRKIETAILESPFDFDVSSTSPKCLWAVWTASLLFDTTCFQNKSARETSSLTNEQADKSSFCNSCTKEWAEAIKSSKYKISPLLYYGHIPDAARLASWISEQCDYHLTPL</sequence>
<reference evidence="2 3" key="1">
    <citation type="journal article" date="2015" name="Genome Biol. Evol.">
        <title>Phylogenomic analyses indicate that early fungi evolved digesting cell walls of algal ancestors of land plants.</title>
        <authorList>
            <person name="Chang Y."/>
            <person name="Wang S."/>
            <person name="Sekimoto S."/>
            <person name="Aerts A.L."/>
            <person name="Choi C."/>
            <person name="Clum A."/>
            <person name="LaButti K.M."/>
            <person name="Lindquist E.A."/>
            <person name="Yee Ngan C."/>
            <person name="Ohm R.A."/>
            <person name="Salamov A.A."/>
            <person name="Grigoriev I.V."/>
            <person name="Spatafora J.W."/>
            <person name="Berbee M.L."/>
        </authorList>
    </citation>
    <scope>NUCLEOTIDE SEQUENCE [LARGE SCALE GENOMIC DNA]</scope>
    <source>
        <strain evidence="2 3">NRRL 1564</strain>
    </source>
</reference>